<proteinExistence type="predicted"/>
<feature type="compositionally biased region" description="Low complexity" evidence="1">
    <location>
        <begin position="150"/>
        <end position="173"/>
    </location>
</feature>
<dbReference type="PANTHER" id="PTHR31434:SF2">
    <property type="entry name" value="S PHASE CYCLIN A-ASSOCIATED PROTEIN IN THE ENDOPLASMIC RETICULUM"/>
    <property type="match status" value="1"/>
</dbReference>
<feature type="compositionally biased region" description="Acidic residues" evidence="1">
    <location>
        <begin position="17"/>
        <end position="26"/>
    </location>
</feature>
<keyword evidence="3" id="KW-1185">Reference proteome</keyword>
<gene>
    <name evidence="2" type="ORF">SO694_00009142</name>
</gene>
<name>A0ABR1GEJ5_AURAN</name>
<evidence type="ECO:0000313" key="3">
    <source>
        <dbReference type="Proteomes" id="UP001363151"/>
    </source>
</evidence>
<feature type="compositionally biased region" description="Low complexity" evidence="1">
    <location>
        <begin position="182"/>
        <end position="213"/>
    </location>
</feature>
<feature type="compositionally biased region" description="Pro residues" evidence="1">
    <location>
        <begin position="1"/>
        <end position="10"/>
    </location>
</feature>
<evidence type="ECO:0000313" key="2">
    <source>
        <dbReference type="EMBL" id="KAK7254257.1"/>
    </source>
</evidence>
<dbReference type="EMBL" id="JBBJCI010000031">
    <property type="protein sequence ID" value="KAK7254257.1"/>
    <property type="molecule type" value="Genomic_DNA"/>
</dbReference>
<dbReference type="PANTHER" id="PTHR31434">
    <property type="entry name" value="S PHASE CYCLIN A-ASSOCIATED PROTEIN IN THE ENDOPLASMIC RETICULUM"/>
    <property type="match status" value="1"/>
</dbReference>
<reference evidence="2 3" key="1">
    <citation type="submission" date="2024-03" db="EMBL/GenBank/DDBJ databases">
        <title>Aureococcus anophagefferens CCMP1851 and Kratosvirus quantuckense: Draft genome of a second virus-susceptible host strain in the model system.</title>
        <authorList>
            <person name="Chase E."/>
            <person name="Truchon A.R."/>
            <person name="Schepens W."/>
            <person name="Wilhelm S.W."/>
        </authorList>
    </citation>
    <scope>NUCLEOTIDE SEQUENCE [LARGE SCALE GENOMIC DNA]</scope>
    <source>
        <strain evidence="2 3">CCMP1851</strain>
    </source>
</reference>
<feature type="compositionally biased region" description="Basic and acidic residues" evidence="1">
    <location>
        <begin position="62"/>
        <end position="73"/>
    </location>
</feature>
<feature type="region of interest" description="Disordered" evidence="1">
    <location>
        <begin position="1"/>
        <end position="113"/>
    </location>
</feature>
<feature type="region of interest" description="Disordered" evidence="1">
    <location>
        <begin position="133"/>
        <end position="234"/>
    </location>
</feature>
<comment type="caution">
    <text evidence="2">The sequence shown here is derived from an EMBL/GenBank/DDBJ whole genome shotgun (WGS) entry which is preliminary data.</text>
</comment>
<evidence type="ECO:0000256" key="1">
    <source>
        <dbReference type="SAM" id="MobiDB-lite"/>
    </source>
</evidence>
<dbReference type="Proteomes" id="UP001363151">
    <property type="component" value="Unassembled WGS sequence"/>
</dbReference>
<organism evidence="2 3">
    <name type="scientific">Aureococcus anophagefferens</name>
    <name type="common">Harmful bloom alga</name>
    <dbReference type="NCBI Taxonomy" id="44056"/>
    <lineage>
        <taxon>Eukaryota</taxon>
        <taxon>Sar</taxon>
        <taxon>Stramenopiles</taxon>
        <taxon>Ochrophyta</taxon>
        <taxon>Pelagophyceae</taxon>
        <taxon>Pelagomonadales</taxon>
        <taxon>Pelagomonadaceae</taxon>
        <taxon>Aureococcus</taxon>
    </lineage>
</organism>
<protein>
    <submittedName>
        <fullName evidence="2">Uncharacterized protein</fullName>
    </submittedName>
</protein>
<sequence>MKPSHFLPPSPKRDAAADADDDDEGDAWAVALHRLATAHPPPSRTLHEKLSSPHRKPPSPAETRKRAEERQRAVDAAASCRRQPTHGRLTTPSPATRRPACARARPLRGARRRRCRRAAALAALASALGVGASRRLGPAPVPGAGRGAGRRSPAAVARTRAASRAASRCDAGRCSGVSRALATPPTRCPTPSSTRPRPPRRSTSPPRPSRSSRPSPPRTRPATRALPRRSRRRPLGGAVVAALVATCLAPDRGQAPAARAELAVATQGLRALNATARLDRDALNEQVFSTTMRPQLLHLCDTLFQTLVDAAGDAPRRGAGDAPRRLAADDCLDELVELVGHFALVNQECLQWGSASRVTLLRRLLQLPFKYFSRPRHVDVLFPTLVAGCLGNDVNAAVAADDISMRAVADYLKAQLAKRDDAPESVALRGRIPEPLWDRAAAYFDRLSNTATLD</sequence>
<feature type="compositionally biased region" description="Low complexity" evidence="1">
    <location>
        <begin position="88"/>
        <end position="104"/>
    </location>
</feature>
<accession>A0ABR1GEJ5</accession>